<accession>A0ABP7XA42</accession>
<keyword evidence="2" id="KW-1185">Reference proteome</keyword>
<name>A0ABP7XA42_9FLAO</name>
<dbReference type="Proteomes" id="UP001500459">
    <property type="component" value="Unassembled WGS sequence"/>
</dbReference>
<gene>
    <name evidence="1" type="ORF">GCM10022393_05260</name>
</gene>
<evidence type="ECO:0000313" key="2">
    <source>
        <dbReference type="Proteomes" id="UP001500459"/>
    </source>
</evidence>
<evidence type="ECO:0000313" key="1">
    <source>
        <dbReference type="EMBL" id="GAA4108887.1"/>
    </source>
</evidence>
<reference evidence="2" key="1">
    <citation type="journal article" date="2019" name="Int. J. Syst. Evol. Microbiol.">
        <title>The Global Catalogue of Microorganisms (GCM) 10K type strain sequencing project: providing services to taxonomists for standard genome sequencing and annotation.</title>
        <authorList>
            <consortium name="The Broad Institute Genomics Platform"/>
            <consortium name="The Broad Institute Genome Sequencing Center for Infectious Disease"/>
            <person name="Wu L."/>
            <person name="Ma J."/>
        </authorList>
    </citation>
    <scope>NUCLEOTIDE SEQUENCE [LARGE SCALE GENOMIC DNA]</scope>
    <source>
        <strain evidence="2">JCM 17106</strain>
    </source>
</reference>
<proteinExistence type="predicted"/>
<sequence length="330" mass="37624">MIKQQRKGFTYILPLLILCTQFNFAQEYKKYIPYQHENLWGIIDSTQQVIIKSQYKDINVIGKLDYVQFDNKTLIDMSTGQEIPNAGNHTTTVTIENQLYHLFNTDEKSVLINLEKKDTITLSLQYQYMSNLVVTDKKSDQQHQYILGKLGFEEYVLLKNTKKLPLAISAKSVALDVLEDNNNTNIAIVIKKGSKSMVYGSNVQLKKTFTHDGSSDLLTNEQLKNLASSWGEEGLRLTCISCEEIYDDSWYINDESQLPKAIKLKTNSDYTVFLKTDATTTIEGNARTLAVDYSVLDIKTISAKGITIIVDDRYVRPQKLMFPKGILLED</sequence>
<organism evidence="1 2">
    <name type="scientific">Aquimarina addita</name>
    <dbReference type="NCBI Taxonomy" id="870485"/>
    <lineage>
        <taxon>Bacteria</taxon>
        <taxon>Pseudomonadati</taxon>
        <taxon>Bacteroidota</taxon>
        <taxon>Flavobacteriia</taxon>
        <taxon>Flavobacteriales</taxon>
        <taxon>Flavobacteriaceae</taxon>
        <taxon>Aquimarina</taxon>
    </lineage>
</organism>
<dbReference type="RefSeq" id="WP_344924494.1">
    <property type="nucleotide sequence ID" value="NZ_BAABCW010000001.1"/>
</dbReference>
<comment type="caution">
    <text evidence="1">The sequence shown here is derived from an EMBL/GenBank/DDBJ whole genome shotgun (WGS) entry which is preliminary data.</text>
</comment>
<dbReference type="EMBL" id="BAABCW010000001">
    <property type="protein sequence ID" value="GAA4108887.1"/>
    <property type="molecule type" value="Genomic_DNA"/>
</dbReference>
<protein>
    <submittedName>
        <fullName evidence="1">Uncharacterized protein</fullName>
    </submittedName>
</protein>